<evidence type="ECO:0000256" key="2">
    <source>
        <dbReference type="ARBA" id="ARBA00022801"/>
    </source>
</evidence>
<comment type="subcellular location">
    <subcellularLocation>
        <location evidence="4">Secreted</location>
    </subcellularLocation>
</comment>
<dbReference type="PRINTS" id="PR00739">
    <property type="entry name" value="GLHYDRLASE26"/>
</dbReference>
<comment type="caution">
    <text evidence="10">The sequence shown here is derived from an EMBL/GenBank/DDBJ whole genome shotgun (WGS) entry which is preliminary data.</text>
</comment>
<keyword evidence="11" id="KW-1185">Reference proteome</keyword>
<dbReference type="PIRSF" id="PIRSF018168">
    <property type="entry name" value="Mannan-1_4-beta-mannosidase"/>
    <property type="match status" value="1"/>
</dbReference>
<accession>A0A419SCB9</accession>
<comment type="catalytic activity">
    <reaction evidence="4">
        <text>Random hydrolysis of (1-&gt;4)-beta-D-mannosidic linkages in mannans, galactomannans and glucomannans.</text>
        <dbReference type="EC" id="3.2.1.78"/>
    </reaction>
</comment>
<evidence type="ECO:0000256" key="5">
    <source>
        <dbReference type="PIRSR" id="PIRSR018168-1"/>
    </source>
</evidence>
<keyword evidence="3 4" id="KW-0326">Glycosidase</keyword>
<evidence type="ECO:0000256" key="1">
    <source>
        <dbReference type="ARBA" id="ARBA00007754"/>
    </source>
</evidence>
<gene>
    <name evidence="10" type="ORF">BCY91_00985</name>
</gene>
<feature type="binding site" evidence="6">
    <location>
        <position position="256"/>
    </location>
    <ligand>
        <name>substrate</name>
    </ligand>
</feature>
<keyword evidence="2 4" id="KW-0378">Hydrolase</keyword>
<dbReference type="InterPro" id="IPR022790">
    <property type="entry name" value="GH26_dom"/>
</dbReference>
<dbReference type="InterPro" id="IPR016714">
    <property type="entry name" value="MANB/E"/>
</dbReference>
<keyword evidence="4" id="KW-0119">Carbohydrate metabolism</keyword>
<feature type="binding site" evidence="6">
    <location>
        <position position="120"/>
    </location>
    <ligand>
        <name>substrate</name>
    </ligand>
</feature>
<evidence type="ECO:0000259" key="9">
    <source>
        <dbReference type="PROSITE" id="PS51764"/>
    </source>
</evidence>
<reference evidence="10 11" key="1">
    <citation type="submission" date="2016-07" db="EMBL/GenBank/DDBJ databases">
        <title>Genome of Pelobium manganitolerans.</title>
        <authorList>
            <person name="Wu S."/>
            <person name="Wang G."/>
        </authorList>
    </citation>
    <scope>NUCLEOTIDE SEQUENCE [LARGE SCALE GENOMIC DNA]</scope>
    <source>
        <strain evidence="10 11">YS-25</strain>
    </source>
</reference>
<feature type="active site" description="Nucleophile" evidence="5 8">
    <location>
        <position position="290"/>
    </location>
</feature>
<dbReference type="GO" id="GO:0016985">
    <property type="term" value="F:mannan endo-1,4-beta-mannosidase activity"/>
    <property type="evidence" value="ECO:0007669"/>
    <property type="project" value="UniProtKB-UniRule"/>
</dbReference>
<dbReference type="InterPro" id="IPR017853">
    <property type="entry name" value="GH"/>
</dbReference>
<dbReference type="Gene3D" id="3.20.20.80">
    <property type="entry name" value="Glycosidases"/>
    <property type="match status" value="1"/>
</dbReference>
<sequence length="364" mass="41186">MATVKTWLADKNATDETAALFYNLKQLAKNNILFGHQDATKRGLNADGSEWANEQHRPSVSTEKSDVKEVTGQYPAVYGHDFLHIANFETGVWFDYEKAIAKKLTIEAYNRGGVNTYSWHYANPVSKGSFYWADSPQEAVKEILPGGTAHETYKNSLKIIAEYAKSLIGADGKLVPIIFRPYHEMDGSWFWWGAGHSTAEDYKNLYRFTVNYLRDELKVHNFLYGWSPDRNFNSLASYLAFYPGDEYVDLVGSDNYEDLKANVSPTVAANKLKIVADYAISKNKLAALTETGLQNLSKADWYTQNLLKALQSNPLQLSYVLIWANTAGAYWTPYKGHPAEADFIKFKDSPYVMFGSETPNLYKF</sequence>
<evidence type="ECO:0000256" key="8">
    <source>
        <dbReference type="PROSITE-ProRule" id="PRU01100"/>
    </source>
</evidence>
<dbReference type="Pfam" id="PF02156">
    <property type="entry name" value="Glyco_hydro_26"/>
    <property type="match status" value="1"/>
</dbReference>
<protein>
    <recommendedName>
        <fullName evidence="4">Mannan endo-1,4-beta-mannosidase</fullName>
        <ecNumber evidence="4">3.2.1.78</ecNumber>
    </recommendedName>
</protein>
<dbReference type="EMBL" id="MBTA01000001">
    <property type="protein sequence ID" value="RKD20464.1"/>
    <property type="molecule type" value="Genomic_DNA"/>
</dbReference>
<keyword evidence="4" id="KW-0964">Secreted</keyword>
<dbReference type="SUPFAM" id="SSF51445">
    <property type="entry name" value="(Trans)glycosidases"/>
    <property type="match status" value="1"/>
</dbReference>
<dbReference type="PROSITE" id="PS51764">
    <property type="entry name" value="GH26"/>
    <property type="match status" value="1"/>
</dbReference>
<evidence type="ECO:0000256" key="3">
    <source>
        <dbReference type="ARBA" id="ARBA00023295"/>
    </source>
</evidence>
<name>A0A419SCB9_9SPHI</name>
<evidence type="ECO:0000256" key="6">
    <source>
        <dbReference type="PIRSR" id="PIRSR018168-2"/>
    </source>
</evidence>
<dbReference type="EC" id="3.2.1.78" evidence="4"/>
<dbReference type="Proteomes" id="UP000283433">
    <property type="component" value="Unassembled WGS sequence"/>
</dbReference>
<feature type="binding site" evidence="6">
    <location>
        <position position="189"/>
    </location>
    <ligand>
        <name>substrate</name>
    </ligand>
</feature>
<comment type="similarity">
    <text evidence="1 4 8">Belongs to the glycosyl hydrolase 26 family.</text>
</comment>
<evidence type="ECO:0000256" key="7">
    <source>
        <dbReference type="PIRSR" id="PIRSR018168-3"/>
    </source>
</evidence>
<organism evidence="10 11">
    <name type="scientific">Pelobium manganitolerans</name>
    <dbReference type="NCBI Taxonomy" id="1842495"/>
    <lineage>
        <taxon>Bacteria</taxon>
        <taxon>Pseudomonadati</taxon>
        <taxon>Bacteroidota</taxon>
        <taxon>Sphingobacteriia</taxon>
        <taxon>Sphingobacteriales</taxon>
        <taxon>Sphingobacteriaceae</taxon>
        <taxon>Pelobium</taxon>
    </lineage>
</organism>
<dbReference type="PANTHER" id="PTHR40079:SF4">
    <property type="entry name" value="GH26 DOMAIN-CONTAINING PROTEIN-RELATED"/>
    <property type="match status" value="1"/>
</dbReference>
<dbReference type="GO" id="GO:0005576">
    <property type="term" value="C:extracellular region"/>
    <property type="evidence" value="ECO:0007669"/>
    <property type="project" value="UniProtKB-SubCell"/>
</dbReference>
<dbReference type="InterPro" id="IPR000805">
    <property type="entry name" value="Glyco_hydro_26"/>
</dbReference>
<proteinExistence type="inferred from homology"/>
<dbReference type="GO" id="GO:0006080">
    <property type="term" value="P:substituted mannan metabolic process"/>
    <property type="evidence" value="ECO:0007669"/>
    <property type="project" value="UniProtKB-UniRule"/>
</dbReference>
<feature type="active site" description="Proton donor" evidence="5 8">
    <location>
        <position position="184"/>
    </location>
</feature>
<evidence type="ECO:0000256" key="4">
    <source>
        <dbReference type="PIRNR" id="PIRNR018168"/>
    </source>
</evidence>
<evidence type="ECO:0000313" key="10">
    <source>
        <dbReference type="EMBL" id="RKD20464.1"/>
    </source>
</evidence>
<dbReference type="PANTHER" id="PTHR40079">
    <property type="entry name" value="MANNAN ENDO-1,4-BETA-MANNOSIDASE E-RELATED"/>
    <property type="match status" value="1"/>
</dbReference>
<feature type="site" description="Plays an important role in maintaining the position of the catalytic nucleophile" evidence="7">
    <location>
        <position position="183"/>
    </location>
</feature>
<dbReference type="AlphaFoldDB" id="A0A419SCB9"/>
<evidence type="ECO:0000313" key="11">
    <source>
        <dbReference type="Proteomes" id="UP000283433"/>
    </source>
</evidence>
<feature type="domain" description="GH26" evidence="9">
    <location>
        <begin position="15"/>
        <end position="356"/>
    </location>
</feature>